<reference evidence="2 3" key="1">
    <citation type="journal article" date="2017" name="Gut Pathog.">
        <title>Mycobacterium avium subsp. paratuberculosis and associated risk factors for inflammatory bowel disease in Iranian patients.</title>
        <authorList>
            <person name="Zamani S."/>
            <person name="Zali M.R."/>
            <person name="Aghdaei H.A."/>
            <person name="Sechi L.A."/>
            <person name="Niegowska M."/>
            <person name="Caggiu E."/>
            <person name="Keshavarz R."/>
            <person name="Mosavari N."/>
            <person name="Feizabadi M.M."/>
        </authorList>
    </citation>
    <scope>NUCLEOTIDE SEQUENCE [LARGE SCALE GENOMIC DNA]</scope>
    <source>
        <strain evidence="2 3">1057</strain>
    </source>
</reference>
<keyword evidence="1" id="KW-0812">Transmembrane</keyword>
<feature type="transmembrane region" description="Helical" evidence="1">
    <location>
        <begin position="28"/>
        <end position="48"/>
    </location>
</feature>
<name>A0A3N5DAR8_HELPX</name>
<accession>A0A3N5DAR8</accession>
<comment type="caution">
    <text evidence="2">The sequence shown here is derived from an EMBL/GenBank/DDBJ whole genome shotgun (WGS) entry which is preliminary data.</text>
</comment>
<evidence type="ECO:0000256" key="1">
    <source>
        <dbReference type="SAM" id="Phobius"/>
    </source>
</evidence>
<gene>
    <name evidence="2" type="ORF">EGW01_01640</name>
</gene>
<keyword evidence="1" id="KW-1133">Transmembrane helix</keyword>
<protein>
    <submittedName>
        <fullName evidence="2">Uncharacterized protein</fullName>
    </submittedName>
</protein>
<dbReference type="EMBL" id="RPFT01000002">
    <property type="protein sequence ID" value="RPF68972.1"/>
    <property type="molecule type" value="Genomic_DNA"/>
</dbReference>
<sequence length="74" mass="8433">MLEICYKNDFLKEIKRFCNHFSQKLKGLLVKVGLFLSFGAFACGYLKITACLVGDSHSFKQGFERFLKLSSTLC</sequence>
<evidence type="ECO:0000313" key="3">
    <source>
        <dbReference type="Proteomes" id="UP000275263"/>
    </source>
</evidence>
<dbReference type="AlphaFoldDB" id="A0A3N5DAR8"/>
<dbReference type="Proteomes" id="UP000275263">
    <property type="component" value="Unassembled WGS sequence"/>
</dbReference>
<proteinExistence type="predicted"/>
<organism evidence="2 3">
    <name type="scientific">Helicobacter pylori</name>
    <name type="common">Campylobacter pylori</name>
    <dbReference type="NCBI Taxonomy" id="210"/>
    <lineage>
        <taxon>Bacteria</taxon>
        <taxon>Pseudomonadati</taxon>
        <taxon>Campylobacterota</taxon>
        <taxon>Epsilonproteobacteria</taxon>
        <taxon>Campylobacterales</taxon>
        <taxon>Helicobacteraceae</taxon>
        <taxon>Helicobacter</taxon>
    </lineage>
</organism>
<evidence type="ECO:0000313" key="2">
    <source>
        <dbReference type="EMBL" id="RPF68972.1"/>
    </source>
</evidence>
<keyword evidence="1" id="KW-0472">Membrane</keyword>